<evidence type="ECO:0008006" key="3">
    <source>
        <dbReference type="Google" id="ProtNLM"/>
    </source>
</evidence>
<evidence type="ECO:0000313" key="2">
    <source>
        <dbReference type="Proteomes" id="UP000229641"/>
    </source>
</evidence>
<evidence type="ECO:0000313" key="1">
    <source>
        <dbReference type="EMBL" id="PIQ89703.1"/>
    </source>
</evidence>
<accession>A0A2H0LZ52</accession>
<reference evidence="1 2" key="1">
    <citation type="submission" date="2017-09" db="EMBL/GenBank/DDBJ databases">
        <title>Depth-based differentiation of microbial function through sediment-hosted aquifers and enrichment of novel symbionts in the deep terrestrial subsurface.</title>
        <authorList>
            <person name="Probst A.J."/>
            <person name="Ladd B."/>
            <person name="Jarett J.K."/>
            <person name="Geller-Mcgrath D.E."/>
            <person name="Sieber C.M."/>
            <person name="Emerson J.B."/>
            <person name="Anantharaman K."/>
            <person name="Thomas B.C."/>
            <person name="Malmstrom R."/>
            <person name="Stieglmeier M."/>
            <person name="Klingl A."/>
            <person name="Woyke T."/>
            <person name="Ryan C.M."/>
            <person name="Banfield J.F."/>
        </authorList>
    </citation>
    <scope>NUCLEOTIDE SEQUENCE [LARGE SCALE GENOMIC DNA]</scope>
    <source>
        <strain evidence="1">CG11_big_fil_rev_8_21_14_0_20_42_13</strain>
    </source>
</reference>
<name>A0A2H0LZ52_9BACT</name>
<dbReference type="Proteomes" id="UP000229641">
    <property type="component" value="Unassembled WGS sequence"/>
</dbReference>
<gene>
    <name evidence="1" type="ORF">COV72_01715</name>
</gene>
<dbReference type="AlphaFoldDB" id="A0A2H0LZ52"/>
<protein>
    <recommendedName>
        <fullName evidence="3">Addiction module toxin RelE</fullName>
    </recommendedName>
</protein>
<sequence>MTTIFNDIRKLAEFEKDFKKLAKKFLTLEDDLNAFISNQLNLTHKKNIDNKGVVRISDLGIEHPKIYKARKFACKALKGKGAASGIRVIYAYYEQDDTIEFVEVYYKGVKESEDRERIMRHYGKRGGTQ</sequence>
<organism evidence="1 2">
    <name type="scientific">Candidatus Ghiorseimicrobium undicola</name>
    <dbReference type="NCBI Taxonomy" id="1974746"/>
    <lineage>
        <taxon>Bacteria</taxon>
        <taxon>Pseudomonadati</taxon>
        <taxon>Candidatus Omnitrophota</taxon>
        <taxon>Candidatus Ghiorseimicrobium</taxon>
    </lineage>
</organism>
<comment type="caution">
    <text evidence="1">The sequence shown here is derived from an EMBL/GenBank/DDBJ whole genome shotgun (WGS) entry which is preliminary data.</text>
</comment>
<dbReference type="EMBL" id="PCWA01000024">
    <property type="protein sequence ID" value="PIQ89703.1"/>
    <property type="molecule type" value="Genomic_DNA"/>
</dbReference>
<proteinExistence type="predicted"/>